<evidence type="ECO:0000313" key="2">
    <source>
        <dbReference type="EMBL" id="KAF6170241.1"/>
    </source>
</evidence>
<keyword evidence="3" id="KW-1185">Reference proteome</keyword>
<evidence type="ECO:0000256" key="1">
    <source>
        <dbReference type="SAM" id="Coils"/>
    </source>
</evidence>
<gene>
    <name evidence="2" type="ORF">GIB67_029370</name>
</gene>
<dbReference type="PANTHER" id="PTHR47270">
    <property type="entry name" value="PROTEIN MLP1-LIKE"/>
    <property type="match status" value="1"/>
</dbReference>
<sequence length="101" mass="11846">MWEINAQKLIIDLELLMKEFGDQSRRQADLDMELSAECNERDGLKQEIEQLRTVIEEAQMTSEISIFQTDGINYIKKELEEEINFHKESNANLTINLKKSQ</sequence>
<feature type="coiled-coil region" evidence="1">
    <location>
        <begin position="34"/>
        <end position="96"/>
    </location>
</feature>
<reference evidence="2 3" key="1">
    <citation type="journal article" date="2020" name="IScience">
        <title>Genome Sequencing of the Endangered Kingdonia uniflora (Circaeasteraceae, Ranunculales) Reveals Potential Mechanisms of Evolutionary Specialization.</title>
        <authorList>
            <person name="Sun Y."/>
            <person name="Deng T."/>
            <person name="Zhang A."/>
            <person name="Moore M.J."/>
            <person name="Landis J.B."/>
            <person name="Lin N."/>
            <person name="Zhang H."/>
            <person name="Zhang X."/>
            <person name="Huang J."/>
            <person name="Zhang X."/>
            <person name="Sun H."/>
            <person name="Wang H."/>
        </authorList>
    </citation>
    <scope>NUCLEOTIDE SEQUENCE [LARGE SCALE GENOMIC DNA]</scope>
    <source>
        <strain evidence="2">TB1705</strain>
        <tissue evidence="2">Leaf</tissue>
    </source>
</reference>
<dbReference type="AlphaFoldDB" id="A0A7J7NST5"/>
<dbReference type="PANTHER" id="PTHR47270:SF3">
    <property type="entry name" value="HYPOTETICAL PROTEIN"/>
    <property type="match status" value="1"/>
</dbReference>
<protein>
    <submittedName>
        <fullName evidence="2">Uncharacterized protein</fullName>
    </submittedName>
</protein>
<name>A0A7J7NST5_9MAGN</name>
<comment type="caution">
    <text evidence="2">The sequence shown here is derived from an EMBL/GenBank/DDBJ whole genome shotgun (WGS) entry which is preliminary data.</text>
</comment>
<dbReference type="EMBL" id="JACGCM010000599">
    <property type="protein sequence ID" value="KAF6170241.1"/>
    <property type="molecule type" value="Genomic_DNA"/>
</dbReference>
<accession>A0A7J7NST5</accession>
<organism evidence="2 3">
    <name type="scientific">Kingdonia uniflora</name>
    <dbReference type="NCBI Taxonomy" id="39325"/>
    <lineage>
        <taxon>Eukaryota</taxon>
        <taxon>Viridiplantae</taxon>
        <taxon>Streptophyta</taxon>
        <taxon>Embryophyta</taxon>
        <taxon>Tracheophyta</taxon>
        <taxon>Spermatophyta</taxon>
        <taxon>Magnoliopsida</taxon>
        <taxon>Ranunculales</taxon>
        <taxon>Circaeasteraceae</taxon>
        <taxon>Kingdonia</taxon>
    </lineage>
</organism>
<evidence type="ECO:0000313" key="3">
    <source>
        <dbReference type="Proteomes" id="UP000541444"/>
    </source>
</evidence>
<dbReference type="OrthoDB" id="658575at2759"/>
<keyword evidence="1" id="KW-0175">Coiled coil</keyword>
<dbReference type="Proteomes" id="UP000541444">
    <property type="component" value="Unassembled WGS sequence"/>
</dbReference>
<proteinExistence type="predicted"/>